<dbReference type="InterPro" id="IPR005301">
    <property type="entry name" value="MOB_kinase_act_fam"/>
</dbReference>
<evidence type="ECO:0000256" key="16">
    <source>
        <dbReference type="ARBA" id="ARBA00022999"/>
    </source>
</evidence>
<dbReference type="GO" id="GO:0098609">
    <property type="term" value="P:cell-cell adhesion"/>
    <property type="evidence" value="ECO:0007669"/>
    <property type="project" value="UniProtKB-ARBA"/>
</dbReference>
<dbReference type="PANTHER" id="PTHR44170:SF6">
    <property type="entry name" value="CONTACTIN"/>
    <property type="match status" value="1"/>
</dbReference>
<evidence type="ECO:0000256" key="5">
    <source>
        <dbReference type="ARBA" id="ARBA00022475"/>
    </source>
</evidence>
<dbReference type="InterPro" id="IPR036703">
    <property type="entry name" value="MOB_kinase_act_sf"/>
</dbReference>
<evidence type="ECO:0000259" key="30">
    <source>
        <dbReference type="PROSITE" id="PS50011"/>
    </source>
</evidence>
<dbReference type="InterPro" id="IPR000719">
    <property type="entry name" value="Prot_kinase_dom"/>
</dbReference>
<keyword evidence="24" id="KW-0862">Zinc</keyword>
<feature type="domain" description="Ig-like" evidence="31">
    <location>
        <begin position="1505"/>
        <end position="1591"/>
    </location>
</feature>
<feature type="region of interest" description="Disordered" evidence="27">
    <location>
        <begin position="570"/>
        <end position="595"/>
    </location>
</feature>
<evidence type="ECO:0000256" key="27">
    <source>
        <dbReference type="SAM" id="MobiDB-lite"/>
    </source>
</evidence>
<dbReference type="Pfam" id="PF03637">
    <property type="entry name" value="Mob1_phocein"/>
    <property type="match status" value="1"/>
</dbReference>
<feature type="binding site" evidence="24">
    <location>
        <position position="439"/>
    </location>
    <ligand>
        <name>Zn(2+)</name>
        <dbReference type="ChEBI" id="CHEBI:29105"/>
    </ligand>
</feature>
<dbReference type="FunFam" id="3.30.505.10:FF:000023">
    <property type="entry name" value="Tyrosine-protein kinase"/>
    <property type="match status" value="1"/>
</dbReference>
<dbReference type="PRINTS" id="PR00109">
    <property type="entry name" value="TYRKINASE"/>
</dbReference>
<evidence type="ECO:0000256" key="25">
    <source>
        <dbReference type="PROSITE-ProRule" id="PRU00191"/>
    </source>
</evidence>
<dbReference type="CDD" id="cd00063">
    <property type="entry name" value="FN3"/>
    <property type="match status" value="8"/>
</dbReference>
<keyword evidence="18" id="KW-0829">Tyrosine-protein kinase</keyword>
<dbReference type="InterPro" id="IPR000980">
    <property type="entry name" value="SH2"/>
</dbReference>
<dbReference type="GO" id="GO:0005886">
    <property type="term" value="C:plasma membrane"/>
    <property type="evidence" value="ECO:0007669"/>
    <property type="project" value="UniProtKB-SubCell"/>
</dbReference>
<evidence type="ECO:0000313" key="33">
    <source>
        <dbReference type="EMBL" id="KAK7580070.1"/>
    </source>
</evidence>
<keyword evidence="14" id="KW-0130">Cell adhesion</keyword>
<dbReference type="Pfam" id="PF00017">
    <property type="entry name" value="SH2"/>
    <property type="match status" value="1"/>
</dbReference>
<comment type="catalytic activity">
    <reaction evidence="23">
        <text>L-tyrosyl-[protein] + ATP = O-phospho-L-tyrosyl-[protein] + ADP + H(+)</text>
        <dbReference type="Rhea" id="RHEA:10596"/>
        <dbReference type="Rhea" id="RHEA-COMP:10136"/>
        <dbReference type="Rhea" id="RHEA-COMP:20101"/>
        <dbReference type="ChEBI" id="CHEBI:15378"/>
        <dbReference type="ChEBI" id="CHEBI:30616"/>
        <dbReference type="ChEBI" id="CHEBI:46858"/>
        <dbReference type="ChEBI" id="CHEBI:61978"/>
        <dbReference type="ChEBI" id="CHEBI:456216"/>
        <dbReference type="EC" id="2.7.10.2"/>
    </reaction>
</comment>
<feature type="binding site" evidence="24">
    <location>
        <position position="444"/>
    </location>
    <ligand>
        <name>Zn(2+)</name>
        <dbReference type="ChEBI" id="CHEBI:29105"/>
    </ligand>
</feature>
<dbReference type="PROSITE" id="PS50001">
    <property type="entry name" value="SH2"/>
    <property type="match status" value="1"/>
</dbReference>
<evidence type="ECO:0000256" key="2">
    <source>
        <dbReference type="ARBA" id="ARBA00004479"/>
    </source>
</evidence>
<feature type="domain" description="Fibronectin type-III" evidence="32">
    <location>
        <begin position="878"/>
        <end position="975"/>
    </location>
</feature>
<keyword evidence="16 25" id="KW-0727">SH2 domain</keyword>
<dbReference type="CDD" id="cd09937">
    <property type="entry name" value="SH2_csk_like"/>
    <property type="match status" value="1"/>
</dbReference>
<feature type="domain" description="Ig-like" evidence="31">
    <location>
        <begin position="683"/>
        <end position="772"/>
    </location>
</feature>
<dbReference type="PROSITE" id="PS00107">
    <property type="entry name" value="PROTEIN_KINASE_ATP"/>
    <property type="match status" value="1"/>
</dbReference>
<dbReference type="SUPFAM" id="SSF49265">
    <property type="entry name" value="Fibronectin type III"/>
    <property type="match status" value="6"/>
</dbReference>
<feature type="compositionally biased region" description="Acidic residues" evidence="27">
    <location>
        <begin position="2469"/>
        <end position="2486"/>
    </location>
</feature>
<dbReference type="InterPro" id="IPR017441">
    <property type="entry name" value="Protein_kinase_ATP_BS"/>
</dbReference>
<keyword evidence="13 26" id="KW-0067">ATP-binding</keyword>
<keyword evidence="12" id="KW-0418">Kinase</keyword>
<proteinExistence type="inferred from homology"/>
<feature type="binding site" evidence="26">
    <location>
        <position position="199"/>
    </location>
    <ligand>
        <name>ATP</name>
        <dbReference type="ChEBI" id="CHEBI:30616"/>
    </ligand>
</feature>
<evidence type="ECO:0000256" key="19">
    <source>
        <dbReference type="ARBA" id="ARBA00023157"/>
    </source>
</evidence>
<dbReference type="SUPFAM" id="SSF55550">
    <property type="entry name" value="SH2 domain"/>
    <property type="match status" value="1"/>
</dbReference>
<evidence type="ECO:0000256" key="21">
    <source>
        <dbReference type="ARBA" id="ARBA00023180"/>
    </source>
</evidence>
<dbReference type="Pfam" id="PF07679">
    <property type="entry name" value="I-set"/>
    <property type="match status" value="6"/>
</dbReference>
<evidence type="ECO:0000256" key="18">
    <source>
        <dbReference type="ARBA" id="ARBA00023137"/>
    </source>
</evidence>
<evidence type="ECO:0000256" key="13">
    <source>
        <dbReference type="ARBA" id="ARBA00022840"/>
    </source>
</evidence>
<keyword evidence="8 28" id="KW-0812">Transmembrane</keyword>
<keyword evidence="22" id="KW-0393">Immunoglobulin domain</keyword>
<evidence type="ECO:0000256" key="17">
    <source>
        <dbReference type="ARBA" id="ARBA00023136"/>
    </source>
</evidence>
<evidence type="ECO:0000256" key="10">
    <source>
        <dbReference type="ARBA" id="ARBA00022737"/>
    </source>
</evidence>
<evidence type="ECO:0000256" key="22">
    <source>
        <dbReference type="ARBA" id="ARBA00023319"/>
    </source>
</evidence>
<keyword evidence="17 28" id="KW-0472">Membrane</keyword>
<dbReference type="PROSITE" id="PS50853">
    <property type="entry name" value="FN3"/>
    <property type="match status" value="8"/>
</dbReference>
<feature type="domain" description="Ig-like" evidence="31">
    <location>
        <begin position="1780"/>
        <end position="1869"/>
    </location>
</feature>
<protein>
    <recommendedName>
        <fullName evidence="35">Non-specific protein-tyrosine kinase</fullName>
    </recommendedName>
</protein>
<feature type="domain" description="SH2" evidence="29">
    <location>
        <begin position="56"/>
        <end position="145"/>
    </location>
</feature>
<feature type="domain" description="Fibronectin type-III" evidence="32">
    <location>
        <begin position="1082"/>
        <end position="1179"/>
    </location>
</feature>
<evidence type="ECO:0000259" key="29">
    <source>
        <dbReference type="PROSITE" id="PS50001"/>
    </source>
</evidence>
<keyword evidence="21" id="KW-0325">Glycoprotein</keyword>
<dbReference type="PRINTS" id="PR00014">
    <property type="entry name" value="FNTYPEIII"/>
</dbReference>
<evidence type="ECO:0000256" key="24">
    <source>
        <dbReference type="PIRSR" id="PIRSR605301-1"/>
    </source>
</evidence>
<name>A0AAN9TC35_9HEMI</name>
<feature type="compositionally biased region" description="Basic and acidic residues" evidence="27">
    <location>
        <begin position="2431"/>
        <end position="2443"/>
    </location>
</feature>
<evidence type="ECO:0000256" key="9">
    <source>
        <dbReference type="ARBA" id="ARBA00022729"/>
    </source>
</evidence>
<dbReference type="GO" id="GO:0019199">
    <property type="term" value="F:transmembrane receptor protein kinase activity"/>
    <property type="evidence" value="ECO:0007669"/>
    <property type="project" value="UniProtKB-ARBA"/>
</dbReference>
<keyword evidence="15 28" id="KW-1133">Transmembrane helix</keyword>
<dbReference type="InterPro" id="IPR003599">
    <property type="entry name" value="Ig_sub"/>
</dbReference>
<dbReference type="EMBL" id="JBBCAQ010000034">
    <property type="protein sequence ID" value="KAK7580070.1"/>
    <property type="molecule type" value="Genomic_DNA"/>
</dbReference>
<dbReference type="InterPro" id="IPR013106">
    <property type="entry name" value="Ig_V-set"/>
</dbReference>
<feature type="domain" description="Fibronectin type-III" evidence="32">
    <location>
        <begin position="980"/>
        <end position="1078"/>
    </location>
</feature>
<keyword evidence="19" id="KW-1015">Disulfide bond</keyword>
<dbReference type="SMART" id="SM00252">
    <property type="entry name" value="SH2"/>
    <property type="match status" value="1"/>
</dbReference>
<dbReference type="FunFam" id="2.60.40.10:FF:000004">
    <property type="entry name" value="DCC isoform 1"/>
    <property type="match status" value="2"/>
</dbReference>
<feature type="domain" description="Ig-like" evidence="31">
    <location>
        <begin position="1405"/>
        <end position="1490"/>
    </location>
</feature>
<dbReference type="Gene3D" id="2.60.40.10">
    <property type="entry name" value="Immunoglobulins"/>
    <property type="match status" value="17"/>
</dbReference>
<evidence type="ECO:0000256" key="15">
    <source>
        <dbReference type="ARBA" id="ARBA00022989"/>
    </source>
</evidence>
<dbReference type="Gene3D" id="1.10.510.10">
    <property type="entry name" value="Transferase(Phosphotransferase) domain 1"/>
    <property type="match status" value="1"/>
</dbReference>
<dbReference type="Pfam" id="PF00041">
    <property type="entry name" value="fn3"/>
    <property type="match status" value="7"/>
</dbReference>
<dbReference type="SMART" id="SM00060">
    <property type="entry name" value="FN3"/>
    <property type="match status" value="10"/>
</dbReference>
<keyword evidence="6" id="KW-0963">Cytoplasm</keyword>
<feature type="domain" description="Fibronectin type-III" evidence="32">
    <location>
        <begin position="2180"/>
        <end position="2280"/>
    </location>
</feature>
<evidence type="ECO:0000256" key="20">
    <source>
        <dbReference type="ARBA" id="ARBA00023170"/>
    </source>
</evidence>
<dbReference type="PANTHER" id="PTHR44170">
    <property type="entry name" value="PROTEIN SIDEKICK"/>
    <property type="match status" value="1"/>
</dbReference>
<feature type="binding site" evidence="24">
    <location>
        <position position="521"/>
    </location>
    <ligand>
        <name>Zn(2+)</name>
        <dbReference type="ChEBI" id="CHEBI:29105"/>
    </ligand>
</feature>
<keyword evidence="5" id="KW-1003">Cell membrane</keyword>
<evidence type="ECO:0000256" key="23">
    <source>
        <dbReference type="ARBA" id="ARBA00051245"/>
    </source>
</evidence>
<dbReference type="InterPro" id="IPR003598">
    <property type="entry name" value="Ig_sub2"/>
</dbReference>
<dbReference type="SMART" id="SM00219">
    <property type="entry name" value="TyrKc"/>
    <property type="match status" value="1"/>
</dbReference>
<gene>
    <name evidence="33" type="ORF">V9T40_000699</name>
</gene>
<dbReference type="Proteomes" id="UP001367676">
    <property type="component" value="Unassembled WGS sequence"/>
</dbReference>
<dbReference type="InterPro" id="IPR007110">
    <property type="entry name" value="Ig-like_dom"/>
</dbReference>
<dbReference type="GO" id="GO:0005737">
    <property type="term" value="C:cytoplasm"/>
    <property type="evidence" value="ECO:0007669"/>
    <property type="project" value="UniProtKB-SubCell"/>
</dbReference>
<feature type="compositionally biased region" description="Low complexity" evidence="27">
    <location>
        <begin position="577"/>
        <end position="586"/>
    </location>
</feature>
<dbReference type="Gene3D" id="1.20.140.30">
    <property type="entry name" value="MOB kinase activator"/>
    <property type="match status" value="1"/>
</dbReference>
<dbReference type="InterPro" id="IPR026966">
    <property type="entry name" value="Neurofascin/L1/NrCAM_C"/>
</dbReference>
<feature type="domain" description="Protein kinase" evidence="30">
    <location>
        <begin position="172"/>
        <end position="417"/>
    </location>
</feature>
<dbReference type="InterPro" id="IPR035027">
    <property type="entry name" value="Csk-like_SH2"/>
</dbReference>
<feature type="domain" description="Fibronectin type-III" evidence="32">
    <location>
        <begin position="776"/>
        <end position="873"/>
    </location>
</feature>
<dbReference type="GO" id="GO:0030154">
    <property type="term" value="P:cell differentiation"/>
    <property type="evidence" value="ECO:0007669"/>
    <property type="project" value="UniProtKB-ARBA"/>
</dbReference>
<dbReference type="InterPro" id="IPR036179">
    <property type="entry name" value="Ig-like_dom_sf"/>
</dbReference>
<feature type="region of interest" description="Disordered" evidence="27">
    <location>
        <begin position="2431"/>
        <end position="2496"/>
    </location>
</feature>
<feature type="domain" description="Ig-like" evidence="31">
    <location>
        <begin position="594"/>
        <end position="678"/>
    </location>
</feature>
<dbReference type="InterPro" id="IPR011009">
    <property type="entry name" value="Kinase-like_dom_sf"/>
</dbReference>
<dbReference type="InterPro" id="IPR036116">
    <property type="entry name" value="FN3_sf"/>
</dbReference>
<dbReference type="SMART" id="SM00406">
    <property type="entry name" value="IGv"/>
    <property type="match status" value="4"/>
</dbReference>
<dbReference type="SUPFAM" id="SSF48726">
    <property type="entry name" value="Immunoglobulin"/>
    <property type="match status" value="8"/>
</dbReference>
<evidence type="ECO:0000256" key="12">
    <source>
        <dbReference type="ARBA" id="ARBA00022777"/>
    </source>
</evidence>
<dbReference type="FunFam" id="2.60.40.10:FF:000005">
    <property type="entry name" value="Neuronal cell adhesion molecule"/>
    <property type="match status" value="1"/>
</dbReference>
<dbReference type="InterPro" id="IPR013783">
    <property type="entry name" value="Ig-like_fold"/>
</dbReference>
<organism evidence="33 34">
    <name type="scientific">Parthenolecanium corni</name>
    <dbReference type="NCBI Taxonomy" id="536013"/>
    <lineage>
        <taxon>Eukaryota</taxon>
        <taxon>Metazoa</taxon>
        <taxon>Ecdysozoa</taxon>
        <taxon>Arthropoda</taxon>
        <taxon>Hexapoda</taxon>
        <taxon>Insecta</taxon>
        <taxon>Pterygota</taxon>
        <taxon>Neoptera</taxon>
        <taxon>Paraneoptera</taxon>
        <taxon>Hemiptera</taxon>
        <taxon>Sternorrhyncha</taxon>
        <taxon>Coccoidea</taxon>
        <taxon>Coccidae</taxon>
        <taxon>Parthenolecanium</taxon>
    </lineage>
</organism>
<keyword evidence="7" id="KW-0808">Transferase</keyword>
<dbReference type="PRINTS" id="PR00401">
    <property type="entry name" value="SH2DOMAIN"/>
</dbReference>
<dbReference type="SUPFAM" id="SSF56112">
    <property type="entry name" value="Protein kinase-like (PK-like)"/>
    <property type="match status" value="1"/>
</dbReference>
<dbReference type="Pfam" id="PF07714">
    <property type="entry name" value="PK_Tyr_Ser-Thr"/>
    <property type="match status" value="1"/>
</dbReference>
<comment type="subcellular location">
    <subcellularLocation>
        <location evidence="1">Cell membrane</location>
    </subcellularLocation>
    <subcellularLocation>
        <location evidence="3">Cytoplasm</location>
    </subcellularLocation>
    <subcellularLocation>
        <location evidence="2">Membrane</location>
        <topology evidence="2">Single-pass type I membrane protein</topology>
    </subcellularLocation>
</comment>
<dbReference type="FunFam" id="2.60.40.10:FF:000035">
    <property type="entry name" value="Contactin 1"/>
    <property type="match status" value="2"/>
</dbReference>
<accession>A0AAN9TC35</accession>
<dbReference type="FunFam" id="2.60.40.10:FF:001718">
    <property type="entry name" value="Neuroglian, isoform D"/>
    <property type="match status" value="1"/>
</dbReference>
<dbReference type="FunFam" id="2.60.40.10:FF:000032">
    <property type="entry name" value="palladin isoform X1"/>
    <property type="match status" value="1"/>
</dbReference>
<keyword evidence="20" id="KW-0675">Receptor</keyword>
<feature type="domain" description="Fibronectin type-III" evidence="32">
    <location>
        <begin position="1873"/>
        <end position="1971"/>
    </location>
</feature>
<evidence type="ECO:0000256" key="28">
    <source>
        <dbReference type="SAM" id="Phobius"/>
    </source>
</evidence>
<dbReference type="SUPFAM" id="SSF101152">
    <property type="entry name" value="Mob1/phocein"/>
    <property type="match status" value="1"/>
</dbReference>
<keyword evidence="24" id="KW-0479">Metal-binding</keyword>
<evidence type="ECO:0000256" key="1">
    <source>
        <dbReference type="ARBA" id="ARBA00004236"/>
    </source>
</evidence>
<dbReference type="Pfam" id="PF13882">
    <property type="entry name" value="Bravo_FIGEY"/>
    <property type="match status" value="1"/>
</dbReference>
<evidence type="ECO:0000256" key="8">
    <source>
        <dbReference type="ARBA" id="ARBA00022692"/>
    </source>
</evidence>
<dbReference type="FunFam" id="2.60.40.10:FF:001687">
    <property type="entry name" value="Neuroglian, isoform E"/>
    <property type="match status" value="2"/>
</dbReference>
<dbReference type="InterPro" id="IPR020635">
    <property type="entry name" value="Tyr_kinase_cat_dom"/>
</dbReference>
<evidence type="ECO:0000259" key="32">
    <source>
        <dbReference type="PROSITE" id="PS50853"/>
    </source>
</evidence>
<keyword evidence="10" id="KW-0677">Repeat</keyword>
<feature type="compositionally biased region" description="Basic and acidic residues" evidence="27">
    <location>
        <begin position="2455"/>
        <end position="2467"/>
    </location>
</feature>
<comment type="similarity">
    <text evidence="4">Belongs to the protein kinase superfamily. CAMK Ser/Thr protein kinase family.</text>
</comment>
<dbReference type="Pfam" id="PF13927">
    <property type="entry name" value="Ig_3"/>
    <property type="match status" value="1"/>
</dbReference>
<evidence type="ECO:0000256" key="14">
    <source>
        <dbReference type="ARBA" id="ARBA00022889"/>
    </source>
</evidence>
<dbReference type="InterPro" id="IPR008266">
    <property type="entry name" value="Tyr_kinase_AS"/>
</dbReference>
<evidence type="ECO:0000259" key="31">
    <source>
        <dbReference type="PROSITE" id="PS50835"/>
    </source>
</evidence>
<feature type="domain" description="Ig-like" evidence="31">
    <location>
        <begin position="1598"/>
        <end position="1685"/>
    </location>
</feature>
<feature type="domain" description="Fibronectin type-III" evidence="32">
    <location>
        <begin position="2078"/>
        <end position="2176"/>
    </location>
</feature>
<dbReference type="SMART" id="SM00409">
    <property type="entry name" value="IG"/>
    <property type="match status" value="8"/>
</dbReference>
<feature type="domain" description="Fibronectin type-III" evidence="32">
    <location>
        <begin position="1976"/>
        <end position="2073"/>
    </location>
</feature>
<dbReference type="InterPro" id="IPR013098">
    <property type="entry name" value="Ig_I-set"/>
</dbReference>
<evidence type="ECO:0000313" key="34">
    <source>
        <dbReference type="Proteomes" id="UP001367676"/>
    </source>
</evidence>
<feature type="binding site" evidence="24">
    <location>
        <position position="526"/>
    </location>
    <ligand>
        <name>Zn(2+)</name>
        <dbReference type="ChEBI" id="CHEBI:29105"/>
    </ligand>
</feature>
<dbReference type="PROSITE" id="PS00109">
    <property type="entry name" value="PROTEIN_KINASE_TYR"/>
    <property type="match status" value="1"/>
</dbReference>
<dbReference type="CDD" id="cd20978">
    <property type="entry name" value="IgI_4_hemolin-like"/>
    <property type="match status" value="1"/>
</dbReference>
<dbReference type="FunFam" id="2.60.40.10:FF:001928">
    <property type="entry name" value="neuroglian isoform X2"/>
    <property type="match status" value="1"/>
</dbReference>
<dbReference type="Gene3D" id="3.30.505.10">
    <property type="entry name" value="SH2 domain"/>
    <property type="match status" value="1"/>
</dbReference>
<dbReference type="SMART" id="SM00408">
    <property type="entry name" value="IGc2"/>
    <property type="match status" value="7"/>
</dbReference>
<dbReference type="PROSITE" id="PS50011">
    <property type="entry name" value="PROTEIN_KINASE_DOM"/>
    <property type="match status" value="1"/>
</dbReference>
<dbReference type="GO" id="GO:0005524">
    <property type="term" value="F:ATP binding"/>
    <property type="evidence" value="ECO:0007669"/>
    <property type="project" value="UniProtKB-UniRule"/>
</dbReference>
<feature type="domain" description="Ig-like" evidence="31">
    <location>
        <begin position="1691"/>
        <end position="1775"/>
    </location>
</feature>
<dbReference type="Gene3D" id="3.30.200.20">
    <property type="entry name" value="Phosphorylase Kinase, domain 1"/>
    <property type="match status" value="1"/>
</dbReference>
<feature type="transmembrane region" description="Helical" evidence="28">
    <location>
        <begin position="2392"/>
        <end position="2415"/>
    </location>
</feature>
<keyword evidence="11 26" id="KW-0547">Nucleotide-binding</keyword>
<evidence type="ECO:0000256" key="26">
    <source>
        <dbReference type="PROSITE-ProRule" id="PRU10141"/>
    </source>
</evidence>
<reference evidence="33 34" key="1">
    <citation type="submission" date="2024-03" db="EMBL/GenBank/DDBJ databases">
        <title>Adaptation during the transition from Ophiocordyceps entomopathogen to insect associate is accompanied by gene loss and intensified selection.</title>
        <authorList>
            <person name="Ward C.M."/>
            <person name="Onetto C.A."/>
            <person name="Borneman A.R."/>
        </authorList>
    </citation>
    <scope>NUCLEOTIDE SEQUENCE [LARGE SCALE GENOMIC DNA]</scope>
    <source>
        <strain evidence="33">AWRI1</strain>
        <tissue evidence="33">Single Adult Female</tissue>
    </source>
</reference>
<evidence type="ECO:0008006" key="35">
    <source>
        <dbReference type="Google" id="ProtNLM"/>
    </source>
</evidence>
<evidence type="ECO:0000256" key="4">
    <source>
        <dbReference type="ARBA" id="ARBA00006692"/>
    </source>
</evidence>
<dbReference type="GO" id="GO:0004715">
    <property type="term" value="F:non-membrane spanning protein tyrosine kinase activity"/>
    <property type="evidence" value="ECO:0007669"/>
    <property type="project" value="UniProtKB-EC"/>
</dbReference>
<keyword evidence="34" id="KW-1185">Reference proteome</keyword>
<feature type="domain" description="Ig-like" evidence="31">
    <location>
        <begin position="1287"/>
        <end position="1392"/>
    </location>
</feature>
<dbReference type="SMART" id="SM01388">
    <property type="entry name" value="Mob1_phocein"/>
    <property type="match status" value="1"/>
</dbReference>
<evidence type="ECO:0000256" key="11">
    <source>
        <dbReference type="ARBA" id="ARBA00022741"/>
    </source>
</evidence>
<sequence>MDSCRNSYDNGGWPLPVSAPSTNCIMSPSGKEIMITGDKMNSLQRKAQVKLNTMPWFHGKISREQAELLLDSKEDGLFLVRESTNYPGDYTLCVCYQGKVEHYRVKYKDNQLTIDDEEIFENLSQLVEHYQNDADGLCTQLTKCLPKKGKQDFCVDTKAFVDAGWVIQESELELDECIGKGEFGDVLLGTLRNEKVAVKILKNCSEAAQKFLAEASLMTSLRHENLVQLLGLVFDRKHCILLITEYMSKGSLVDYLRSRGRLHVTKKDQINFAVDTCSGMEYLESRKVVHRDLAARNVLISEEGVAKVADFGLAREESYNVDCSKLPIKWTAPEALRLGPQADVVKHVEKGYKMEAPEGCPPEIYEIMRQTFRPKKKFYPGTLRYSLHKHAQASLNSGINLRSVVQLPNSEDLNDWIAVHVVDFFNRINLIYGTISEYCTDESCPTMSGGPRFEYLWADGVKYKKPTKLSAPQYINLLMDWVEEQINNEELFPVSPNVPFPKTFVNLCSKILARLFRVFVHVYIHHFDKIVAIGAEPHVNTCYKHFYYFVREFNLVANKELEPLKDMTDRICRDKSPSPNNANASPPETPALAPDISEKPRNEITVEGHSCTITCRVSGSPKPSVKWLRDGVELTGRRYTTLPSGDLQISNVGLSDSGNYTCYAQNEIGNSSATGSLTVKHGTRIREGPVDYEVQAGSPATFRCSAQQDPDLVLTVDWLRNNELINFEAESRFVKMSDSSLIITKTTELDSGEYTCVASTSLDNATAKATLIVQDIPNAPTLENVECRAHEARVEWRPMGDNRAPILNYIIQYNTSFTPDSWDVALASVPAYESASTVPLTSWANFTFRVIARNKIGLSPPSQHSSVCKTDEDVPYKNPTNVMAQGTEPTNLVISWTPMPQIEHHAPMFHYEVFWRLAAPGNTFTSQKITRWETSEYVVHNVPTFVQYEVKVTANNIRGQAREPAKSVFGYSGEDSPTEAPKNLTVVQVLSAKSANLTWYGVSPGSVRGHLSGYKIQIQRENDTTTSHIKEIISPGNGTQIVVDKLYPNTKNLVRVMVFNGKYNGPPTDEVVIVTPEGVPDAVQSLKVTPLGSTAFLLTWKPPLETNGVLTGYKIHYEMLSEGWPVIAPHENQITNPKQTQAKLAGLEPSTRYRVYINATTKAGTGESYFVDAYTRGRGYRNSPPFKPDFSYSLVDSSYYATLKIQWLPCGWSNNCGDKTAGTHFYVKYKIKGEPTWRTQKEIDQDYTTVGALKKGEVYEFIVVSVDGGFTTESDPQELISLSHSPPLMTKQPTNGESLFQVSTNTNNENEKPFIVECEAEGEPAPTYRWIKNGKPFSYETYDDRISQQPGRGTLVIKSPRDEDIGQYQCFAQNEFGVATSNSVFLRKAELNSFKHGEHPEPITAREGEPFKLGCQPPDGWPKPIVYWLIQGLDSTIRTINNSRMTVDPEGNLWFSNVTRQDASVDSMYACSASSLFRNEYKLGNKVILSVQSTGSSPGQSKFAPVAQYVTRRNEVAHRGETATLYCIFGGTPLPETKWAKDGLQLPGSDRISRGNYGKSLIIKYVTSEDEGDYQCEVSNGVGDVRSHTINLKVLAKPYFTEEPEIENRAENETAEFHCKASGNPEPQIIWIHNGKPISEAPFNPRRTVKSNSIIIERLQKSDSGNYGCNATNSIGYVYKDVYVNVLALAPDIIEKPRDEKTVEGRTCTITCRVLGSPKPAVKWVRNGVELTGGRYTTLPSGDLQISEVGFSDSGNYTCYAQNKIGNDSATGSLTVKYKTKISEGPVDYEVQAGFPATFRCSAQQDPDLVLTVDWLRNNELINFEAEPRFVKMPDSSLTITKTTELDSGEYTCMASTSLDNATAKATLIVQDIPNAPTLVGNVECRAHEARVEWRPMGDNRAPILNYIIQYNTSFTPDSWDVALASVPVSESASTFPLTPWANFTFRVIARNKIGLSPPSEHSSVCKTDEDVPYKNPTNVMAQGTEPTNLVILWTPMPQIEHHAPMFHYEVFWRLAAPGNAFTSQKITRWETSEYVVHNVPTFVQYEVKVTANNIRGQAREPAKSVFGYSGEDSPTEAPKNLTVVEILSAKSANLTWYGVSVGSVRGHLKGYKIQIWPDYDTTKSRMKEIISPGNGTQIVVDKLYPNTKNLVRALVFNGKYNGPPTDEVVIVTPEGVPDAVQSMKVTPLGSSAFLLTWKPPLETNGVLTGYKIHYEMLSGDSPGIVPRKDQITDPEQTQAKLAGLKPGTRYRVYINATTKAGTGEGYYVDEYTRGNSNSPPFKPDFSYSLVDSSYYATLKIQWLPCGWSNNCGDKTAGTHFYVKYKIKGEPTWRTQEEIDEDYTTVSSLKNGAVYEFIVASVDGAFTTESDAREIDLPLSGPVVLPPDLANAGWFVAMMLAIAFLIIVLILVCLVKRNRGGKYIVHEREAASGRHDYPDEPGFREYSQPLGGVPRNRDSVNEKKPSPESDTDSMAEFAEGDTDGMNEDGSFIGQYGKKRNAETTSAGFATLV</sequence>
<dbReference type="FunFam" id="2.60.40.10:FF:000028">
    <property type="entry name" value="Neuronal cell adhesion molecule"/>
    <property type="match status" value="2"/>
</dbReference>
<evidence type="ECO:0000256" key="7">
    <source>
        <dbReference type="ARBA" id="ARBA00022679"/>
    </source>
</evidence>
<evidence type="ECO:0000256" key="3">
    <source>
        <dbReference type="ARBA" id="ARBA00004496"/>
    </source>
</evidence>
<keyword evidence="9" id="KW-0732">Signal</keyword>
<comment type="caution">
    <text evidence="33">The sequence shown here is derived from an EMBL/GenBank/DDBJ whole genome shotgun (WGS) entry which is preliminary data.</text>
</comment>
<dbReference type="InterPro" id="IPR003961">
    <property type="entry name" value="FN3_dom"/>
</dbReference>
<dbReference type="InterPro" id="IPR001245">
    <property type="entry name" value="Ser-Thr/Tyr_kinase_cat_dom"/>
</dbReference>
<dbReference type="GO" id="GO:0002009">
    <property type="term" value="P:morphogenesis of an epithelium"/>
    <property type="evidence" value="ECO:0007669"/>
    <property type="project" value="UniProtKB-ARBA"/>
</dbReference>
<evidence type="ECO:0000256" key="6">
    <source>
        <dbReference type="ARBA" id="ARBA00022490"/>
    </source>
</evidence>
<dbReference type="InterPro" id="IPR036860">
    <property type="entry name" value="SH2_dom_sf"/>
</dbReference>
<dbReference type="FunFam" id="1.20.140.30:FF:000001">
    <property type="entry name" value="MOB kinase activator 1A"/>
    <property type="match status" value="1"/>
</dbReference>
<dbReference type="PROSITE" id="PS50835">
    <property type="entry name" value="IG_LIKE"/>
    <property type="match status" value="8"/>
</dbReference>